<evidence type="ECO:0000313" key="2">
    <source>
        <dbReference type="EMBL" id="CAB4870772.1"/>
    </source>
</evidence>
<reference evidence="2" key="1">
    <citation type="submission" date="2020-05" db="EMBL/GenBank/DDBJ databases">
        <authorList>
            <person name="Chiriac C."/>
            <person name="Salcher M."/>
            <person name="Ghai R."/>
            <person name="Kavagutti S V."/>
        </authorList>
    </citation>
    <scope>NUCLEOTIDE SEQUENCE</scope>
</reference>
<evidence type="ECO:0000256" key="1">
    <source>
        <dbReference type="SAM" id="MobiDB-lite"/>
    </source>
</evidence>
<accession>A0A6J7DIG1</accession>
<organism evidence="2">
    <name type="scientific">freshwater metagenome</name>
    <dbReference type="NCBI Taxonomy" id="449393"/>
    <lineage>
        <taxon>unclassified sequences</taxon>
        <taxon>metagenomes</taxon>
        <taxon>ecological metagenomes</taxon>
    </lineage>
</organism>
<name>A0A6J7DIG1_9ZZZZ</name>
<feature type="region of interest" description="Disordered" evidence="1">
    <location>
        <begin position="1"/>
        <end position="23"/>
    </location>
</feature>
<dbReference type="AntiFam" id="ANF00195">
    <property type="entry name" value="Shadow ORF (opposite cca)"/>
</dbReference>
<feature type="compositionally biased region" description="Low complexity" evidence="1">
    <location>
        <begin position="1"/>
        <end position="13"/>
    </location>
</feature>
<dbReference type="AlphaFoldDB" id="A0A6J7DIG1"/>
<gene>
    <name evidence="2" type="ORF">UFOPK3402_00675</name>
</gene>
<sequence>MDAGTDGADANADVPDGLGPAFEERQDLLGTRIGGEIQVRITVEAAEHRIADRAADQGNREAGVMEAIPERGKQACHGRKLVEDVVFMDDRHPLSVITPTRGLSCGHGDQ</sequence>
<proteinExistence type="predicted"/>
<dbReference type="EMBL" id="CAFBLS010000065">
    <property type="protein sequence ID" value="CAB4870772.1"/>
    <property type="molecule type" value="Genomic_DNA"/>
</dbReference>
<protein>
    <submittedName>
        <fullName evidence="2">Unannotated protein</fullName>
    </submittedName>
</protein>